<evidence type="ECO:0000256" key="1">
    <source>
        <dbReference type="ARBA" id="ARBA00004141"/>
    </source>
</evidence>
<feature type="transmembrane region" description="Helical" evidence="6">
    <location>
        <begin position="133"/>
        <end position="149"/>
    </location>
</feature>
<dbReference type="EMBL" id="DVLT01000002">
    <property type="protein sequence ID" value="HIU01696.1"/>
    <property type="molecule type" value="Genomic_DNA"/>
</dbReference>
<gene>
    <name evidence="7" type="ORF">IAB63_00400</name>
</gene>
<feature type="transmembrane region" description="Helical" evidence="6">
    <location>
        <begin position="7"/>
        <end position="24"/>
    </location>
</feature>
<evidence type="ECO:0000256" key="6">
    <source>
        <dbReference type="SAM" id="Phobius"/>
    </source>
</evidence>
<feature type="transmembrane region" description="Helical" evidence="6">
    <location>
        <begin position="216"/>
        <end position="232"/>
    </location>
</feature>
<reference evidence="7" key="1">
    <citation type="submission" date="2020-10" db="EMBL/GenBank/DDBJ databases">
        <authorList>
            <person name="Gilroy R."/>
        </authorList>
    </citation>
    <scope>NUCLEOTIDE SEQUENCE</scope>
    <source>
        <strain evidence="7">CHK187-14744</strain>
    </source>
</reference>
<reference evidence="7" key="2">
    <citation type="journal article" date="2021" name="PeerJ">
        <title>Extensive microbial diversity within the chicken gut microbiome revealed by metagenomics and culture.</title>
        <authorList>
            <person name="Gilroy R."/>
            <person name="Ravi A."/>
            <person name="Getino M."/>
            <person name="Pursley I."/>
            <person name="Horton D.L."/>
            <person name="Alikhan N.F."/>
            <person name="Baker D."/>
            <person name="Gharbi K."/>
            <person name="Hall N."/>
            <person name="Watson M."/>
            <person name="Adriaenssens E.M."/>
            <person name="Foster-Nyarko E."/>
            <person name="Jarju S."/>
            <person name="Secka A."/>
            <person name="Antonio M."/>
            <person name="Oren A."/>
            <person name="Chaudhuri R.R."/>
            <person name="La Ragione R."/>
            <person name="Hildebrand F."/>
            <person name="Pallen M.J."/>
        </authorList>
    </citation>
    <scope>NUCLEOTIDE SEQUENCE</scope>
    <source>
        <strain evidence="7">CHK187-14744</strain>
    </source>
</reference>
<accession>A0A9D1HE68</accession>
<comment type="subcellular location">
    <subcellularLocation>
        <location evidence="1">Membrane</location>
        <topology evidence="1">Multi-pass membrane protein</topology>
    </subcellularLocation>
</comment>
<sequence>MCSINPAIKFISLLAVTFFLAYRFDPVLNFAVFLISVAAMLLSGVRLKKLCLYMIPVLIVAVGMFFTGYRFSADHSMPVTTADFLISDSRWWNGLAQAGRVLAYAGLGYLFALTTDRIFLIRSFKDQFHLPQIFVYGLLAAWGIVPHMMQEYKRTKAAFRARGLSVVPVSPALLKPLLVKSVRWSEELAIAMESKGFSGHEKRTDYAPVHIQIKDILFLIVCAAFLFAVALLR</sequence>
<keyword evidence="3 6" id="KW-0812">Transmembrane</keyword>
<proteinExistence type="predicted"/>
<keyword evidence="4 6" id="KW-1133">Transmembrane helix</keyword>
<keyword evidence="5 6" id="KW-0472">Membrane</keyword>
<dbReference type="CDD" id="cd16914">
    <property type="entry name" value="EcfT"/>
    <property type="match status" value="1"/>
</dbReference>
<organism evidence="7 8">
    <name type="scientific">Candidatus Onthocola gallistercoris</name>
    <dbReference type="NCBI Taxonomy" id="2840876"/>
    <lineage>
        <taxon>Bacteria</taxon>
        <taxon>Bacillati</taxon>
        <taxon>Bacillota</taxon>
        <taxon>Bacilli</taxon>
        <taxon>Candidatus Onthocola</taxon>
    </lineage>
</organism>
<dbReference type="InterPro" id="IPR051611">
    <property type="entry name" value="ECF_transporter_component"/>
</dbReference>
<evidence type="ECO:0000313" key="8">
    <source>
        <dbReference type="Proteomes" id="UP000824164"/>
    </source>
</evidence>
<evidence type="ECO:0000313" key="7">
    <source>
        <dbReference type="EMBL" id="HIU01696.1"/>
    </source>
</evidence>
<dbReference type="InterPro" id="IPR003339">
    <property type="entry name" value="ABC/ECF_trnsptr_transmembrane"/>
</dbReference>
<evidence type="ECO:0000256" key="4">
    <source>
        <dbReference type="ARBA" id="ARBA00022989"/>
    </source>
</evidence>
<dbReference type="AlphaFoldDB" id="A0A9D1HE68"/>
<dbReference type="PANTHER" id="PTHR34857:SF2">
    <property type="entry name" value="SLL0384 PROTEIN"/>
    <property type="match status" value="1"/>
</dbReference>
<evidence type="ECO:0000256" key="3">
    <source>
        <dbReference type="ARBA" id="ARBA00022692"/>
    </source>
</evidence>
<dbReference type="GO" id="GO:0005886">
    <property type="term" value="C:plasma membrane"/>
    <property type="evidence" value="ECO:0007669"/>
    <property type="project" value="UniProtKB-ARBA"/>
</dbReference>
<name>A0A9D1HE68_9FIRM</name>
<feature type="transmembrane region" description="Helical" evidence="6">
    <location>
        <begin position="30"/>
        <end position="47"/>
    </location>
</feature>
<feature type="transmembrane region" description="Helical" evidence="6">
    <location>
        <begin position="52"/>
        <end position="71"/>
    </location>
</feature>
<dbReference type="PANTHER" id="PTHR34857">
    <property type="entry name" value="SLL0384 PROTEIN"/>
    <property type="match status" value="1"/>
</dbReference>
<feature type="transmembrane region" description="Helical" evidence="6">
    <location>
        <begin position="91"/>
        <end position="112"/>
    </location>
</feature>
<evidence type="ECO:0000256" key="5">
    <source>
        <dbReference type="ARBA" id="ARBA00023136"/>
    </source>
</evidence>
<keyword evidence="2" id="KW-1003">Cell membrane</keyword>
<comment type="caution">
    <text evidence="7">The sequence shown here is derived from an EMBL/GenBank/DDBJ whole genome shotgun (WGS) entry which is preliminary data.</text>
</comment>
<evidence type="ECO:0000256" key="2">
    <source>
        <dbReference type="ARBA" id="ARBA00022475"/>
    </source>
</evidence>
<dbReference type="Proteomes" id="UP000824164">
    <property type="component" value="Unassembled WGS sequence"/>
</dbReference>
<dbReference type="Pfam" id="PF02361">
    <property type="entry name" value="CbiQ"/>
    <property type="match status" value="1"/>
</dbReference>
<protein>
    <submittedName>
        <fullName evidence="7">Energy-coupling factor transporter transmembrane protein EcfT</fullName>
    </submittedName>
</protein>